<name>A0ACB6ZTC3_THEGA</name>
<comment type="caution">
    <text evidence="1">The sequence shown here is derived from an EMBL/GenBank/DDBJ whole genome shotgun (WGS) entry which is preliminary data.</text>
</comment>
<dbReference type="Proteomes" id="UP000886501">
    <property type="component" value="Unassembled WGS sequence"/>
</dbReference>
<organism evidence="1 2">
    <name type="scientific">Thelephora ganbajun</name>
    <name type="common">Ganba fungus</name>
    <dbReference type="NCBI Taxonomy" id="370292"/>
    <lineage>
        <taxon>Eukaryota</taxon>
        <taxon>Fungi</taxon>
        <taxon>Dikarya</taxon>
        <taxon>Basidiomycota</taxon>
        <taxon>Agaricomycotina</taxon>
        <taxon>Agaricomycetes</taxon>
        <taxon>Thelephorales</taxon>
        <taxon>Thelephoraceae</taxon>
        <taxon>Thelephora</taxon>
    </lineage>
</organism>
<accession>A0ACB6ZTC3</accession>
<protein>
    <submittedName>
        <fullName evidence="1">WD40 repeat-like protein</fullName>
    </submittedName>
</protein>
<gene>
    <name evidence="1" type="ORF">BDM02DRAFT_3246727</name>
</gene>
<keyword evidence="2" id="KW-1185">Reference proteome</keyword>
<evidence type="ECO:0000313" key="1">
    <source>
        <dbReference type="EMBL" id="KAF9652784.1"/>
    </source>
</evidence>
<reference evidence="1" key="1">
    <citation type="submission" date="2019-10" db="EMBL/GenBank/DDBJ databases">
        <authorList>
            <consortium name="DOE Joint Genome Institute"/>
            <person name="Kuo A."/>
            <person name="Miyauchi S."/>
            <person name="Kiss E."/>
            <person name="Drula E."/>
            <person name="Kohler A."/>
            <person name="Sanchez-Garcia M."/>
            <person name="Andreopoulos B."/>
            <person name="Barry K.W."/>
            <person name="Bonito G."/>
            <person name="Buee M."/>
            <person name="Carver A."/>
            <person name="Chen C."/>
            <person name="Cichocki N."/>
            <person name="Clum A."/>
            <person name="Culley D."/>
            <person name="Crous P.W."/>
            <person name="Fauchery L."/>
            <person name="Girlanda M."/>
            <person name="Hayes R."/>
            <person name="Keri Z."/>
            <person name="Labutti K."/>
            <person name="Lipzen A."/>
            <person name="Lombard V."/>
            <person name="Magnuson J."/>
            <person name="Maillard F."/>
            <person name="Morin E."/>
            <person name="Murat C."/>
            <person name="Nolan M."/>
            <person name="Ohm R."/>
            <person name="Pangilinan J."/>
            <person name="Pereira M."/>
            <person name="Perotto S."/>
            <person name="Peter M."/>
            <person name="Riley R."/>
            <person name="Sitrit Y."/>
            <person name="Stielow B."/>
            <person name="Szollosi G."/>
            <person name="Zifcakova L."/>
            <person name="Stursova M."/>
            <person name="Spatafora J.W."/>
            <person name="Tedersoo L."/>
            <person name="Vaario L.-M."/>
            <person name="Yamada A."/>
            <person name="Yan M."/>
            <person name="Wang P."/>
            <person name="Xu J."/>
            <person name="Bruns T."/>
            <person name="Baldrian P."/>
            <person name="Vilgalys R."/>
            <person name="Henrissat B."/>
            <person name="Grigoriev I.V."/>
            <person name="Hibbett D."/>
            <person name="Nagy L.G."/>
            <person name="Martin F.M."/>
        </authorList>
    </citation>
    <scope>NUCLEOTIDE SEQUENCE</scope>
    <source>
        <strain evidence="1">P2</strain>
    </source>
</reference>
<evidence type="ECO:0000313" key="2">
    <source>
        <dbReference type="Proteomes" id="UP000886501"/>
    </source>
</evidence>
<proteinExistence type="predicted"/>
<dbReference type="EMBL" id="MU117967">
    <property type="protein sequence ID" value="KAF9652784.1"/>
    <property type="molecule type" value="Genomic_DNA"/>
</dbReference>
<sequence>MCWWESPLPRWSDATVTSLAPARNLVFTFYPPVEIVVMQEQTELLSPPFDSISSIRFSPFNSTHLLASSWDATVRFYDVNANEQKAKFDQRAAVLSCCFQDASHAFSGGLDTYIRGLELETEQTFHLGNHDDSISSIHYATEINSLVSGSWDRTLKFWDPKSKSSQATSSHTLPERIYHMDLVGHTLVVAMASRLFQIWDVRNMQSPVSQRESSLKYMTRAVACMSDQKGYATASVEGRIAVEYVDPSPEIQDKKYAFKCHRQSIDDVDHVWAVNALAFHPLYNTFASAGSDGMVSIWDHESKKRLRQFPKYHSPVSSISFSHDGTKLAAAICDVWDEGDEASKQAKRPSIFIRALGDEVKPKSMTGK</sequence>
<reference evidence="1" key="2">
    <citation type="journal article" date="2020" name="Nat. Commun.">
        <title>Large-scale genome sequencing of mycorrhizal fungi provides insights into the early evolution of symbiotic traits.</title>
        <authorList>
            <person name="Miyauchi S."/>
            <person name="Kiss E."/>
            <person name="Kuo A."/>
            <person name="Drula E."/>
            <person name="Kohler A."/>
            <person name="Sanchez-Garcia M."/>
            <person name="Morin E."/>
            <person name="Andreopoulos B."/>
            <person name="Barry K.W."/>
            <person name="Bonito G."/>
            <person name="Buee M."/>
            <person name="Carver A."/>
            <person name="Chen C."/>
            <person name="Cichocki N."/>
            <person name="Clum A."/>
            <person name="Culley D."/>
            <person name="Crous P.W."/>
            <person name="Fauchery L."/>
            <person name="Girlanda M."/>
            <person name="Hayes R.D."/>
            <person name="Keri Z."/>
            <person name="LaButti K."/>
            <person name="Lipzen A."/>
            <person name="Lombard V."/>
            <person name="Magnuson J."/>
            <person name="Maillard F."/>
            <person name="Murat C."/>
            <person name="Nolan M."/>
            <person name="Ohm R.A."/>
            <person name="Pangilinan J."/>
            <person name="Pereira M.F."/>
            <person name="Perotto S."/>
            <person name="Peter M."/>
            <person name="Pfister S."/>
            <person name="Riley R."/>
            <person name="Sitrit Y."/>
            <person name="Stielow J.B."/>
            <person name="Szollosi G."/>
            <person name="Zifcakova L."/>
            <person name="Stursova M."/>
            <person name="Spatafora J.W."/>
            <person name="Tedersoo L."/>
            <person name="Vaario L.M."/>
            <person name="Yamada A."/>
            <person name="Yan M."/>
            <person name="Wang P."/>
            <person name="Xu J."/>
            <person name="Bruns T."/>
            <person name="Baldrian P."/>
            <person name="Vilgalys R."/>
            <person name="Dunand C."/>
            <person name="Henrissat B."/>
            <person name="Grigoriev I.V."/>
            <person name="Hibbett D."/>
            <person name="Nagy L.G."/>
            <person name="Martin F.M."/>
        </authorList>
    </citation>
    <scope>NUCLEOTIDE SEQUENCE</scope>
    <source>
        <strain evidence="1">P2</strain>
    </source>
</reference>